<dbReference type="Proteomes" id="UP000605259">
    <property type="component" value="Unassembled WGS sequence"/>
</dbReference>
<accession>A0A917AJS2</accession>
<dbReference type="AlphaFoldDB" id="A0A917AJS2"/>
<reference evidence="1" key="1">
    <citation type="journal article" date="2014" name="Int. J. Syst. Evol. Microbiol.">
        <title>Complete genome sequence of Corynebacterium casei LMG S-19264T (=DSM 44701T), isolated from a smear-ripened cheese.</title>
        <authorList>
            <consortium name="US DOE Joint Genome Institute (JGI-PGF)"/>
            <person name="Walter F."/>
            <person name="Albersmeier A."/>
            <person name="Kalinowski J."/>
            <person name="Ruckert C."/>
        </authorList>
    </citation>
    <scope>NUCLEOTIDE SEQUENCE</scope>
    <source>
        <strain evidence="1">CGMCC 1.12698</strain>
    </source>
</reference>
<proteinExistence type="predicted"/>
<sequence length="104" mass="12404">MRGLDPYWRGCLHLFKYCLLLRKYFNTDYMHVGNGVLEVEKLRHVFRTKSHSEKIMLNLALHLFNGDDAFRLTDLDYLDKKNKRLAFEAMLLRFSYIEVGEGDE</sequence>
<dbReference type="RefSeq" id="WP_188386905.1">
    <property type="nucleotide sequence ID" value="NZ_BMFK01000001.1"/>
</dbReference>
<comment type="caution">
    <text evidence="1">The sequence shown here is derived from an EMBL/GenBank/DDBJ whole genome shotgun (WGS) entry which is preliminary data.</text>
</comment>
<evidence type="ECO:0000313" key="2">
    <source>
        <dbReference type="Proteomes" id="UP000605259"/>
    </source>
</evidence>
<keyword evidence="2" id="KW-1185">Reference proteome</keyword>
<reference evidence="1" key="2">
    <citation type="submission" date="2020-09" db="EMBL/GenBank/DDBJ databases">
        <authorList>
            <person name="Sun Q."/>
            <person name="Zhou Y."/>
        </authorList>
    </citation>
    <scope>NUCLEOTIDE SEQUENCE</scope>
    <source>
        <strain evidence="1">CGMCC 1.12698</strain>
    </source>
</reference>
<name>A0A917AJS2_9BACI</name>
<evidence type="ECO:0000313" key="1">
    <source>
        <dbReference type="EMBL" id="GGE57959.1"/>
    </source>
</evidence>
<protein>
    <submittedName>
        <fullName evidence="1">Uncharacterized protein</fullName>
    </submittedName>
</protein>
<gene>
    <name evidence="1" type="ORF">GCM10007140_05420</name>
</gene>
<organism evidence="1 2">
    <name type="scientific">Priestia taiwanensis</name>
    <dbReference type="NCBI Taxonomy" id="1347902"/>
    <lineage>
        <taxon>Bacteria</taxon>
        <taxon>Bacillati</taxon>
        <taxon>Bacillota</taxon>
        <taxon>Bacilli</taxon>
        <taxon>Bacillales</taxon>
        <taxon>Bacillaceae</taxon>
        <taxon>Priestia</taxon>
    </lineage>
</organism>
<dbReference type="EMBL" id="BMFK01000001">
    <property type="protein sequence ID" value="GGE57959.1"/>
    <property type="molecule type" value="Genomic_DNA"/>
</dbReference>